<evidence type="ECO:0000313" key="2">
    <source>
        <dbReference type="Proteomes" id="UP001285521"/>
    </source>
</evidence>
<dbReference type="RefSeq" id="WP_319969336.1">
    <property type="nucleotide sequence ID" value="NZ_JAXAVW010000026.1"/>
</dbReference>
<dbReference type="InterPro" id="IPR049796">
    <property type="entry name" value="CdiI_Ct-like"/>
</dbReference>
<proteinExistence type="predicted"/>
<dbReference type="Gene3D" id="1.25.10.10">
    <property type="entry name" value="Leucine-rich Repeat Variant"/>
    <property type="match status" value="1"/>
</dbReference>
<accession>A0ABU4T8Q5</accession>
<organism evidence="1 2">
    <name type="scientific">Lentzea miocenica</name>
    <dbReference type="NCBI Taxonomy" id="3095431"/>
    <lineage>
        <taxon>Bacteria</taxon>
        <taxon>Bacillati</taxon>
        <taxon>Actinomycetota</taxon>
        <taxon>Actinomycetes</taxon>
        <taxon>Pseudonocardiales</taxon>
        <taxon>Pseudonocardiaceae</taxon>
        <taxon>Lentzea</taxon>
    </lineage>
</organism>
<name>A0ABU4T8Q5_9PSEU</name>
<dbReference type="SUPFAM" id="SSF48371">
    <property type="entry name" value="ARM repeat"/>
    <property type="match status" value="1"/>
</dbReference>
<keyword evidence="2" id="KW-1185">Reference proteome</keyword>
<dbReference type="Proteomes" id="UP001285521">
    <property type="component" value="Unassembled WGS sequence"/>
</dbReference>
<reference evidence="1 2" key="1">
    <citation type="submission" date="2023-11" db="EMBL/GenBank/DDBJ databases">
        <title>Lentzea sokolovensis, sp. nov., Lentzea kristufkii, sp. nov., and Lentzea miocenensis, sp. nov., rare actinobacteria from Sokolov Coal Basin, Miocene lacustrine sediment, Czech Republic.</title>
        <authorList>
            <person name="Lara A."/>
            <person name="Kotroba L."/>
            <person name="Nouioui I."/>
            <person name="Neumann-Schaal M."/>
            <person name="Mast Y."/>
            <person name="Chronakova A."/>
        </authorList>
    </citation>
    <scope>NUCLEOTIDE SEQUENCE [LARGE SCALE GENOMIC DNA]</scope>
    <source>
        <strain evidence="1 2">BCCO 10_0856</strain>
    </source>
</reference>
<evidence type="ECO:0008006" key="3">
    <source>
        <dbReference type="Google" id="ProtNLM"/>
    </source>
</evidence>
<sequence>MTLLDRVRAAMDNYRYVTETSALGGVVFECDGDPLVGVVNDEVIIRVEGGGWAAVTGDLAEWIERSSEVVIAEWVVRWHEELGADSIAASRAMLGLVHHEPDREQLQRLLLDHTCHPELRQLAVTCLGHVGRLDGEVLPEVVPRLRELLDDPDIGGAAENALGDIEHFSRR</sequence>
<comment type="caution">
    <text evidence="1">The sequence shown here is derived from an EMBL/GenBank/DDBJ whole genome shotgun (WGS) entry which is preliminary data.</text>
</comment>
<dbReference type="EMBL" id="JAXAVW010000026">
    <property type="protein sequence ID" value="MDX8034313.1"/>
    <property type="molecule type" value="Genomic_DNA"/>
</dbReference>
<dbReference type="InterPro" id="IPR016024">
    <property type="entry name" value="ARM-type_fold"/>
</dbReference>
<evidence type="ECO:0000313" key="1">
    <source>
        <dbReference type="EMBL" id="MDX8034313.1"/>
    </source>
</evidence>
<gene>
    <name evidence="1" type="ORF">SK803_29195</name>
</gene>
<protein>
    <recommendedName>
        <fullName evidence="3">HEAT repeat-containing protein</fullName>
    </recommendedName>
</protein>
<dbReference type="CDD" id="cd20694">
    <property type="entry name" value="CdiI_Ct-like"/>
    <property type="match status" value="1"/>
</dbReference>
<dbReference type="InterPro" id="IPR011989">
    <property type="entry name" value="ARM-like"/>
</dbReference>